<dbReference type="EMBL" id="DVAD01000007">
    <property type="protein sequence ID" value="HIJ99389.1"/>
    <property type="molecule type" value="Genomic_DNA"/>
</dbReference>
<dbReference type="PANTHER" id="PTHR45288">
    <property type="entry name" value="THIOREDOXIN FAMILY PROTEIN"/>
    <property type="match status" value="1"/>
</dbReference>
<evidence type="ECO:0000259" key="1">
    <source>
        <dbReference type="PROSITE" id="PS50404"/>
    </source>
</evidence>
<dbReference type="GO" id="GO:0016740">
    <property type="term" value="F:transferase activity"/>
    <property type="evidence" value="ECO:0007669"/>
    <property type="project" value="UniProtKB-KW"/>
</dbReference>
<organism evidence="2 3">
    <name type="scientific">Candidatus Undinarchaeum marinum</name>
    <dbReference type="NCBI Taxonomy" id="2756141"/>
    <lineage>
        <taxon>Archaea</taxon>
        <taxon>Candidatus Undinarchaeota</taxon>
        <taxon>Candidatus Undinarchaeia</taxon>
        <taxon>Candidatus Undinarchaeales</taxon>
        <taxon>Candidatus Undinarchaeaceae</taxon>
        <taxon>Candidatus Undinarchaeum</taxon>
    </lineage>
</organism>
<keyword evidence="3" id="KW-1185">Reference proteome</keyword>
<dbReference type="InterPro" id="IPR011767">
    <property type="entry name" value="GLR_AS"/>
</dbReference>
<dbReference type="SUPFAM" id="SSF52833">
    <property type="entry name" value="Thioredoxin-like"/>
    <property type="match status" value="1"/>
</dbReference>
<dbReference type="PROSITE" id="PS00195">
    <property type="entry name" value="GLUTAREDOXIN_1"/>
    <property type="match status" value="1"/>
</dbReference>
<feature type="domain" description="GST N-terminal" evidence="1">
    <location>
        <begin position="1"/>
        <end position="80"/>
    </location>
</feature>
<evidence type="ECO:0000313" key="3">
    <source>
        <dbReference type="Proteomes" id="UP000604391"/>
    </source>
</evidence>
<dbReference type="PROSITE" id="PS50404">
    <property type="entry name" value="GST_NTER"/>
    <property type="match status" value="1"/>
</dbReference>
<comment type="caution">
    <text evidence="2">The sequence shown here is derived from an EMBL/GenBank/DDBJ whole genome shotgun (WGS) entry which is preliminary data.</text>
</comment>
<name>A0A832X504_9ARCH</name>
<dbReference type="InterPro" id="IPR036249">
    <property type="entry name" value="Thioredoxin-like_sf"/>
</dbReference>
<dbReference type="Proteomes" id="UP000604391">
    <property type="component" value="Unassembled WGS sequence"/>
</dbReference>
<dbReference type="PANTHER" id="PTHR45288:SF1">
    <property type="entry name" value="THIOREDOXIN FAMILY PROTEIN"/>
    <property type="match status" value="1"/>
</dbReference>
<dbReference type="AlphaFoldDB" id="A0A832X504"/>
<dbReference type="Pfam" id="PF13417">
    <property type="entry name" value="GST_N_3"/>
    <property type="match status" value="1"/>
</dbReference>
<sequence>MKLYIYETCPYCIKVRNTLKELGYKEGKDIILLDANKEENANELIELGGKLQVPFLIDGETMMYESSDIMEYLREKKNEN</sequence>
<dbReference type="Gene3D" id="3.40.30.10">
    <property type="entry name" value="Glutaredoxin"/>
    <property type="match status" value="1"/>
</dbReference>
<reference evidence="2 3" key="1">
    <citation type="journal article" name="Nat. Commun.">
        <title>Undinarchaeota illuminate DPANN phylogeny and the impact of gene transfer on archaeal evolution.</title>
        <authorList>
            <person name="Dombrowski N."/>
            <person name="Williams T.A."/>
            <person name="Sun J."/>
            <person name="Woodcroft B.J."/>
            <person name="Lee J.H."/>
            <person name="Minh B.Q."/>
            <person name="Rinke C."/>
            <person name="Spang A."/>
        </authorList>
    </citation>
    <scope>NUCLEOTIDE SEQUENCE [LARGE SCALE GENOMIC DNA]</scope>
    <source>
        <strain evidence="2">MAG_bin17</strain>
    </source>
</reference>
<gene>
    <name evidence="2" type="ORF">H1011_01015</name>
</gene>
<dbReference type="InterPro" id="IPR004045">
    <property type="entry name" value="Glutathione_S-Trfase_N"/>
</dbReference>
<protein>
    <submittedName>
        <fullName evidence="2">Glutathione S-transferase N-terminal domain-containing protein</fullName>
    </submittedName>
</protein>
<proteinExistence type="predicted"/>
<dbReference type="PROSITE" id="PS51354">
    <property type="entry name" value="GLUTAREDOXIN_2"/>
    <property type="match status" value="1"/>
</dbReference>
<evidence type="ECO:0000313" key="2">
    <source>
        <dbReference type="EMBL" id="HIJ99389.1"/>
    </source>
</evidence>
<accession>A0A832X504</accession>